<dbReference type="Proteomes" id="UP000067626">
    <property type="component" value="Chromosome"/>
</dbReference>
<protein>
    <recommendedName>
        <fullName evidence="4">DUF2345 domain-containing protein</fullName>
    </recommendedName>
</protein>
<evidence type="ECO:0008006" key="4">
    <source>
        <dbReference type="Google" id="ProtNLM"/>
    </source>
</evidence>
<dbReference type="OrthoDB" id="272075at2"/>
<dbReference type="KEGG" id="ccro:CMC5_047800"/>
<sequence>MISRTHDDMPTHDPATPPTEPMAARDGHDAPEATANPAPPTAPTAGVGTLALAQGHTLIVAGGQDRNVLQLVDPSGTANLEISIGPEGIRLLVRGADLALTTTGALAIEAERLSLHGKQGLSLSTEGDARIEASGQLETVGRSQLIRSARGNVRVQANDDVEVAGERIRLNS</sequence>
<evidence type="ECO:0000256" key="1">
    <source>
        <dbReference type="SAM" id="MobiDB-lite"/>
    </source>
</evidence>
<organism evidence="2 3">
    <name type="scientific">Chondromyces crocatus</name>
    <dbReference type="NCBI Taxonomy" id="52"/>
    <lineage>
        <taxon>Bacteria</taxon>
        <taxon>Pseudomonadati</taxon>
        <taxon>Myxococcota</taxon>
        <taxon>Polyangia</taxon>
        <taxon>Polyangiales</taxon>
        <taxon>Polyangiaceae</taxon>
        <taxon>Chondromyces</taxon>
    </lineage>
</organism>
<name>A0A0K1EIE8_CHOCO</name>
<gene>
    <name evidence="2" type="ORF">CMC5_047800</name>
</gene>
<dbReference type="STRING" id="52.CMC5_047800"/>
<keyword evidence="3" id="KW-1185">Reference proteome</keyword>
<dbReference type="EMBL" id="CP012159">
    <property type="protein sequence ID" value="AKT40624.1"/>
    <property type="molecule type" value="Genomic_DNA"/>
</dbReference>
<dbReference type="AlphaFoldDB" id="A0A0K1EIE8"/>
<proteinExistence type="predicted"/>
<feature type="compositionally biased region" description="Basic and acidic residues" evidence="1">
    <location>
        <begin position="1"/>
        <end position="11"/>
    </location>
</feature>
<reference evidence="2 3" key="1">
    <citation type="submission" date="2015-07" db="EMBL/GenBank/DDBJ databases">
        <title>Genome analysis of myxobacterium Chondromyces crocatus Cm c5 reveals a high potential for natural compound synthesis and the genetic basis for the loss of fruiting body formation.</title>
        <authorList>
            <person name="Zaburannyi N."/>
            <person name="Bunk B."/>
            <person name="Maier J."/>
            <person name="Overmann J."/>
            <person name="Mueller R."/>
        </authorList>
    </citation>
    <scope>NUCLEOTIDE SEQUENCE [LARGE SCALE GENOMIC DNA]</scope>
    <source>
        <strain evidence="2 3">Cm c5</strain>
    </source>
</reference>
<feature type="region of interest" description="Disordered" evidence="1">
    <location>
        <begin position="1"/>
        <end position="47"/>
    </location>
</feature>
<accession>A0A0K1EIE8</accession>
<evidence type="ECO:0000313" key="2">
    <source>
        <dbReference type="EMBL" id="AKT40624.1"/>
    </source>
</evidence>
<evidence type="ECO:0000313" key="3">
    <source>
        <dbReference type="Proteomes" id="UP000067626"/>
    </source>
</evidence>
<dbReference type="RefSeq" id="WP_050432533.1">
    <property type="nucleotide sequence ID" value="NZ_CP012159.1"/>
</dbReference>